<name>A0ABW5HQK1_9PSEU</name>
<evidence type="ECO:0000313" key="1">
    <source>
        <dbReference type="EMBL" id="MFD2479285.1"/>
    </source>
</evidence>
<comment type="caution">
    <text evidence="1">The sequence shown here is derived from an EMBL/GenBank/DDBJ whole genome shotgun (WGS) entry which is preliminary data.</text>
</comment>
<accession>A0ABW5HQK1</accession>
<proteinExistence type="predicted"/>
<gene>
    <name evidence="1" type="ORF">ACFSUT_03280</name>
</gene>
<organism evidence="1 2">
    <name type="scientific">Amycolatopsis albidoflavus</name>
    <dbReference type="NCBI Taxonomy" id="102226"/>
    <lineage>
        <taxon>Bacteria</taxon>
        <taxon>Bacillati</taxon>
        <taxon>Actinomycetota</taxon>
        <taxon>Actinomycetes</taxon>
        <taxon>Pseudonocardiales</taxon>
        <taxon>Pseudonocardiaceae</taxon>
        <taxon>Amycolatopsis</taxon>
    </lineage>
</organism>
<sequence length="173" mass="19908">MIGVVSGQLVNAWREDRRWQREVAREDLRWQRELTKNREQYSHDQQQKTRELQLQTYSEFVATMSKVESNLLANITCQQGKAGELSRLHQENALLIDNVSQLLAKISIISTDEISHAATLYKETVDATSHSLMRMERNATGVTDEDITDRTFRYFNSAQSSFIDAVKTELQVG</sequence>
<dbReference type="EMBL" id="JBHUKQ010000003">
    <property type="protein sequence ID" value="MFD2479285.1"/>
    <property type="molecule type" value="Genomic_DNA"/>
</dbReference>
<evidence type="ECO:0000313" key="2">
    <source>
        <dbReference type="Proteomes" id="UP001597542"/>
    </source>
</evidence>
<reference evidence="2" key="1">
    <citation type="journal article" date="2019" name="Int. J. Syst. Evol. Microbiol.">
        <title>The Global Catalogue of Microorganisms (GCM) 10K type strain sequencing project: providing services to taxonomists for standard genome sequencing and annotation.</title>
        <authorList>
            <consortium name="The Broad Institute Genomics Platform"/>
            <consortium name="The Broad Institute Genome Sequencing Center for Infectious Disease"/>
            <person name="Wu L."/>
            <person name="Ma J."/>
        </authorList>
    </citation>
    <scope>NUCLEOTIDE SEQUENCE [LARGE SCALE GENOMIC DNA]</scope>
    <source>
        <strain evidence="2">CGMCC 4.7638</strain>
    </source>
</reference>
<dbReference type="RefSeq" id="WP_344281584.1">
    <property type="nucleotide sequence ID" value="NZ_BAAAHV010000021.1"/>
</dbReference>
<protein>
    <submittedName>
        <fullName evidence="1">Uncharacterized protein</fullName>
    </submittedName>
</protein>
<keyword evidence="2" id="KW-1185">Reference proteome</keyword>
<dbReference type="Proteomes" id="UP001597542">
    <property type="component" value="Unassembled WGS sequence"/>
</dbReference>